<dbReference type="SUPFAM" id="SSF53448">
    <property type="entry name" value="Nucleotide-diphospho-sugar transferases"/>
    <property type="match status" value="1"/>
</dbReference>
<dbReference type="InterPro" id="IPR039528">
    <property type="entry name" value="DPM1-like"/>
</dbReference>
<feature type="transmembrane region" description="Helical" evidence="8">
    <location>
        <begin position="321"/>
        <end position="342"/>
    </location>
</feature>
<keyword evidence="6 8" id="KW-1133">Transmembrane helix</keyword>
<dbReference type="PANTHER" id="PTHR43398:SF1">
    <property type="entry name" value="DOLICHOL-PHOSPHATE MANNOSYLTRANSFERASE SUBUNIT 1"/>
    <property type="match status" value="1"/>
</dbReference>
<feature type="transmembrane region" description="Helical" evidence="8">
    <location>
        <begin position="282"/>
        <end position="300"/>
    </location>
</feature>
<evidence type="ECO:0000256" key="5">
    <source>
        <dbReference type="ARBA" id="ARBA00022692"/>
    </source>
</evidence>
<keyword evidence="5 8" id="KW-0812">Transmembrane</keyword>
<dbReference type="PANTHER" id="PTHR43398">
    <property type="entry name" value="DOLICHOL-PHOSPHATE MANNOSYLTRANSFERASE SUBUNIT 1"/>
    <property type="match status" value="1"/>
</dbReference>
<accession>A0ABU7ZJR4</accession>
<feature type="domain" description="GtrA/DPMS transmembrane" evidence="10">
    <location>
        <begin position="256"/>
        <end position="372"/>
    </location>
</feature>
<proteinExistence type="inferred from homology"/>
<name>A0ABU7ZJR4_9HYPH</name>
<evidence type="ECO:0000313" key="11">
    <source>
        <dbReference type="EMBL" id="MEH0095253.1"/>
    </source>
</evidence>
<evidence type="ECO:0000256" key="4">
    <source>
        <dbReference type="ARBA" id="ARBA00022679"/>
    </source>
</evidence>
<evidence type="ECO:0000256" key="2">
    <source>
        <dbReference type="ARBA" id="ARBA00006739"/>
    </source>
</evidence>
<dbReference type="EMBL" id="JBAKBE010000002">
    <property type="protein sequence ID" value="MEH0095253.1"/>
    <property type="molecule type" value="Genomic_DNA"/>
</dbReference>
<dbReference type="InterPro" id="IPR007267">
    <property type="entry name" value="GtrA_DPMS_TM"/>
</dbReference>
<evidence type="ECO:0000259" key="9">
    <source>
        <dbReference type="Pfam" id="PF00535"/>
    </source>
</evidence>
<comment type="caution">
    <text evidence="11">The sequence shown here is derived from an EMBL/GenBank/DDBJ whole genome shotgun (WGS) entry which is preliminary data.</text>
</comment>
<evidence type="ECO:0000313" key="12">
    <source>
        <dbReference type="Proteomes" id="UP001380822"/>
    </source>
</evidence>
<dbReference type="RefSeq" id="WP_334250097.1">
    <property type="nucleotide sequence ID" value="NZ_JBAKBE010000002.1"/>
</dbReference>
<feature type="domain" description="Glycosyltransferase 2-like" evidence="9">
    <location>
        <begin position="19"/>
        <end position="186"/>
    </location>
</feature>
<dbReference type="Gene3D" id="3.90.550.10">
    <property type="entry name" value="Spore Coat Polysaccharide Biosynthesis Protein SpsA, Chain A"/>
    <property type="match status" value="1"/>
</dbReference>
<dbReference type="Pfam" id="PF00535">
    <property type="entry name" value="Glycos_transf_2"/>
    <property type="match status" value="1"/>
</dbReference>
<evidence type="ECO:0000259" key="10">
    <source>
        <dbReference type="Pfam" id="PF04138"/>
    </source>
</evidence>
<comment type="subcellular location">
    <subcellularLocation>
        <location evidence="1">Membrane</location>
        <topology evidence="1">Multi-pass membrane protein</topology>
    </subcellularLocation>
</comment>
<keyword evidence="4" id="KW-0808">Transferase</keyword>
<dbReference type="Proteomes" id="UP001380822">
    <property type="component" value="Unassembled WGS sequence"/>
</dbReference>
<sequence length="375" mass="40625">MDVSLNRTEAQLGAAPELTVVLPTYNERGNVPLVIAALRKALEGVAWEVIFVDDNSPDGTAAAARAIAAEDPRIRVIRRVGRRGLSGACVEGMLASSAPFVAVMDADMQHDETLLPRMLATLRYGEVDLAVASRKVEGGDIGDGLSAIRKAGSNFANALARKLLKVTLSDPMSGFFMLRRDVVDELAPRLSAQGFKILLDIVASGEGRLRIRELPFVFRERQEGESKLDTLVTLDYLGLLVSKYLGDMVSVRFLMFSLVGASGVLVHLVALRASLLALELDFNQAQIAATFVAMTTNFFLNNQLTYRDRRLTGFALLRGLVTFYAVCSVGVLANVGVANLIYENEPVWWIAGAAGAVMGAVWNYAASSVLTWRKS</sequence>
<dbReference type="InterPro" id="IPR001173">
    <property type="entry name" value="Glyco_trans_2-like"/>
</dbReference>
<evidence type="ECO:0000256" key="6">
    <source>
        <dbReference type="ARBA" id="ARBA00022989"/>
    </source>
</evidence>
<feature type="transmembrane region" description="Helical" evidence="8">
    <location>
        <begin position="253"/>
        <end position="270"/>
    </location>
</feature>
<comment type="similarity">
    <text evidence="2">Belongs to the glycosyltransferase 2 family.</text>
</comment>
<reference evidence="11 12" key="1">
    <citation type="submission" date="2024-02" db="EMBL/GenBank/DDBJ databases">
        <title>A new putative Pannonibacter species isolated from two cases of bloodstream infections in paediatric patients.</title>
        <authorList>
            <person name="Castellana S."/>
            <person name="De Laurentiis V."/>
            <person name="Grassi M."/>
            <person name="De Leonardis F."/>
            <person name="Mosca A."/>
            <person name="De Carlo C."/>
            <person name="Sparapano E."/>
            <person name="Ronga L."/>
            <person name="Santacroce L."/>
            <person name="Chironna M."/>
            <person name="De Robertis A."/>
            <person name="Bianco A."/>
            <person name="Del Sambro L."/>
            <person name="Capozzi L."/>
            <person name="Parisi A."/>
        </authorList>
    </citation>
    <scope>NUCLEOTIDE SEQUENCE [LARGE SCALE GENOMIC DNA]</scope>
    <source>
        <strain evidence="11 12">Pt2</strain>
    </source>
</reference>
<protein>
    <submittedName>
        <fullName evidence="11">Glycosyltransferase family 2 protein</fullName>
    </submittedName>
</protein>
<keyword evidence="12" id="KW-1185">Reference proteome</keyword>
<gene>
    <name evidence="11" type="ORF">V6L76_03260</name>
</gene>
<evidence type="ECO:0000256" key="8">
    <source>
        <dbReference type="SAM" id="Phobius"/>
    </source>
</evidence>
<evidence type="ECO:0000256" key="1">
    <source>
        <dbReference type="ARBA" id="ARBA00004141"/>
    </source>
</evidence>
<dbReference type="InterPro" id="IPR029044">
    <property type="entry name" value="Nucleotide-diphossugar_trans"/>
</dbReference>
<evidence type="ECO:0000256" key="7">
    <source>
        <dbReference type="ARBA" id="ARBA00023136"/>
    </source>
</evidence>
<evidence type="ECO:0000256" key="3">
    <source>
        <dbReference type="ARBA" id="ARBA00022676"/>
    </source>
</evidence>
<dbReference type="Pfam" id="PF04138">
    <property type="entry name" value="GtrA_DPMS_TM"/>
    <property type="match status" value="1"/>
</dbReference>
<organism evidence="11 12">
    <name type="scientific">Pannonibacter anstelovis</name>
    <dbReference type="NCBI Taxonomy" id="3121537"/>
    <lineage>
        <taxon>Bacteria</taxon>
        <taxon>Pseudomonadati</taxon>
        <taxon>Pseudomonadota</taxon>
        <taxon>Alphaproteobacteria</taxon>
        <taxon>Hyphomicrobiales</taxon>
        <taxon>Stappiaceae</taxon>
        <taxon>Pannonibacter</taxon>
    </lineage>
</organism>
<feature type="transmembrane region" description="Helical" evidence="8">
    <location>
        <begin position="348"/>
        <end position="372"/>
    </location>
</feature>
<keyword evidence="7 8" id="KW-0472">Membrane</keyword>
<keyword evidence="3" id="KW-0328">Glycosyltransferase</keyword>
<dbReference type="CDD" id="cd06442">
    <property type="entry name" value="DPM1_like"/>
    <property type="match status" value="1"/>
</dbReference>